<dbReference type="Proteomes" id="UP000295500">
    <property type="component" value="Unassembled WGS sequence"/>
</dbReference>
<evidence type="ECO:0000313" key="2">
    <source>
        <dbReference type="Proteomes" id="UP000295500"/>
    </source>
</evidence>
<dbReference type="OrthoDB" id="1779246at2"/>
<gene>
    <name evidence="1" type="ORF">EV211_14115</name>
</gene>
<protein>
    <submittedName>
        <fullName evidence="1">Uncharacterized protein</fullName>
    </submittedName>
</protein>
<comment type="caution">
    <text evidence="1">The sequence shown here is derived from an EMBL/GenBank/DDBJ whole genome shotgun (WGS) entry which is preliminary data.</text>
</comment>
<proteinExistence type="predicted"/>
<reference evidence="1 2" key="1">
    <citation type="submission" date="2019-03" db="EMBL/GenBank/DDBJ databases">
        <title>Genomic Encyclopedia of Type Strains, Phase IV (KMG-IV): sequencing the most valuable type-strain genomes for metagenomic binning, comparative biology and taxonomic classification.</title>
        <authorList>
            <person name="Goeker M."/>
        </authorList>
    </citation>
    <scope>NUCLEOTIDE SEQUENCE [LARGE SCALE GENOMIC DNA]</scope>
    <source>
        <strain evidence="1 2">DSM 28287</strain>
    </source>
</reference>
<dbReference type="EMBL" id="SNXO01000041">
    <property type="protein sequence ID" value="TDP49878.1"/>
    <property type="molecule type" value="Genomic_DNA"/>
</dbReference>
<accession>A0A4R6Q0U7</accession>
<dbReference type="AlphaFoldDB" id="A0A4R6Q0U7"/>
<sequence>MTFKQEFFKIYDRKIASGEITFSKSGINKTDFTKLCMEPDYVFEEDTLSEICTRMGMNEEETLVLFRAAGYNSK</sequence>
<name>A0A4R6Q0U7_9FIRM</name>
<dbReference type="RefSeq" id="WP_133529144.1">
    <property type="nucleotide sequence ID" value="NZ_CALCQM010000150.1"/>
</dbReference>
<keyword evidence="2" id="KW-1185">Reference proteome</keyword>
<evidence type="ECO:0000313" key="1">
    <source>
        <dbReference type="EMBL" id="TDP49878.1"/>
    </source>
</evidence>
<organism evidence="1 2">
    <name type="scientific">Aminicella lysinilytica</name>
    <dbReference type="NCBI Taxonomy" id="433323"/>
    <lineage>
        <taxon>Bacteria</taxon>
        <taxon>Bacillati</taxon>
        <taxon>Bacillota</taxon>
        <taxon>Clostridia</taxon>
        <taxon>Peptostreptococcales</taxon>
        <taxon>Anaerovoracaceae</taxon>
        <taxon>Aminicella</taxon>
    </lineage>
</organism>